<keyword evidence="2" id="KW-1277">Toxin-antitoxin system</keyword>
<dbReference type="PANTHER" id="PTHR33755:SF8">
    <property type="entry name" value="TOXIN PARE2"/>
    <property type="match status" value="1"/>
</dbReference>
<dbReference type="InterPro" id="IPR035093">
    <property type="entry name" value="RelE/ParE_toxin_dom_sf"/>
</dbReference>
<gene>
    <name evidence="3" type="ORF">EHV23_00655</name>
</gene>
<reference evidence="3 4" key="1">
    <citation type="submission" date="2018-11" db="EMBL/GenBank/DDBJ databases">
        <title>Genome sequencing of Lautropia sp. KCOM 2505 (= ChDC F240).</title>
        <authorList>
            <person name="Kook J.-K."/>
            <person name="Park S.-N."/>
            <person name="Lim Y.K."/>
        </authorList>
    </citation>
    <scope>NUCLEOTIDE SEQUENCE [LARGE SCALE GENOMIC DNA]</scope>
    <source>
        <strain evidence="3 4">KCOM 2505</strain>
    </source>
</reference>
<dbReference type="PANTHER" id="PTHR33755">
    <property type="entry name" value="TOXIN PARE1-RELATED"/>
    <property type="match status" value="1"/>
</dbReference>
<dbReference type="Pfam" id="PF05016">
    <property type="entry name" value="ParE_toxin"/>
    <property type="match status" value="1"/>
</dbReference>
<accession>A0A426FQ85</accession>
<dbReference type="OrthoDB" id="276174at2"/>
<comment type="caution">
    <text evidence="3">The sequence shown here is derived from an EMBL/GenBank/DDBJ whole genome shotgun (WGS) entry which is preliminary data.</text>
</comment>
<proteinExistence type="inferred from homology"/>
<comment type="similarity">
    <text evidence="1">Belongs to the RelE toxin family.</text>
</comment>
<dbReference type="Gene3D" id="3.30.2310.20">
    <property type="entry name" value="RelE-like"/>
    <property type="match status" value="1"/>
</dbReference>
<organism evidence="3 4">
    <name type="scientific">Lautropia dentalis</name>
    <dbReference type="NCBI Taxonomy" id="2490857"/>
    <lineage>
        <taxon>Bacteria</taxon>
        <taxon>Pseudomonadati</taxon>
        <taxon>Pseudomonadota</taxon>
        <taxon>Betaproteobacteria</taxon>
        <taxon>Burkholderiales</taxon>
        <taxon>Burkholderiaceae</taxon>
        <taxon>Lautropia</taxon>
    </lineage>
</organism>
<evidence type="ECO:0000256" key="1">
    <source>
        <dbReference type="ARBA" id="ARBA00006226"/>
    </source>
</evidence>
<dbReference type="Proteomes" id="UP000270261">
    <property type="component" value="Unassembled WGS sequence"/>
</dbReference>
<dbReference type="EMBL" id="RRUE01000001">
    <property type="protein sequence ID" value="RRN44837.1"/>
    <property type="molecule type" value="Genomic_DNA"/>
</dbReference>
<dbReference type="AlphaFoldDB" id="A0A426FQ85"/>
<protein>
    <submittedName>
        <fullName evidence="3">Type II toxin-antitoxin system RelE/ParE family toxin</fullName>
    </submittedName>
</protein>
<sequence length="108" mass="12557">MTVVKYKVIEDSVRARQDVERIVADYLEQDAERAGLHFAEALQKAYRHIARFPGTGSSRYEHVLQLPGLKFWRVPGYPHLVFYVEHPEQISVLRVLHGQRDIPAFLTE</sequence>
<keyword evidence="4" id="KW-1185">Reference proteome</keyword>
<evidence type="ECO:0000313" key="3">
    <source>
        <dbReference type="EMBL" id="RRN44837.1"/>
    </source>
</evidence>
<dbReference type="InterPro" id="IPR007712">
    <property type="entry name" value="RelE/ParE_toxin"/>
</dbReference>
<evidence type="ECO:0000256" key="2">
    <source>
        <dbReference type="ARBA" id="ARBA00022649"/>
    </source>
</evidence>
<evidence type="ECO:0000313" key="4">
    <source>
        <dbReference type="Proteomes" id="UP000270261"/>
    </source>
</evidence>
<name>A0A426FQ85_9BURK</name>
<dbReference type="InterPro" id="IPR051803">
    <property type="entry name" value="TA_system_RelE-like_toxin"/>
</dbReference>